<evidence type="ECO:0000256" key="4">
    <source>
        <dbReference type="ARBA" id="ARBA00022764"/>
    </source>
</evidence>
<dbReference type="AlphaFoldDB" id="G4CHW5"/>
<comment type="similarity">
    <text evidence="5">Belongs to the bacterial solute-binding protein PotD/PotF family.</text>
</comment>
<feature type="chain" id="PRO_5003462559" description="Putrescine-binding periplasmic protein" evidence="6">
    <location>
        <begin position="26"/>
        <end position="405"/>
    </location>
</feature>
<dbReference type="Proteomes" id="UP000003019">
    <property type="component" value="Unassembled WGS sequence"/>
</dbReference>
<name>G4CHW5_9NEIS</name>
<evidence type="ECO:0000256" key="1">
    <source>
        <dbReference type="ARBA" id="ARBA00004418"/>
    </source>
</evidence>
<comment type="function">
    <text evidence="5">Required for the activity of the bacterial periplasmic transport system of putrescine.</text>
</comment>
<dbReference type="GO" id="GO:0019808">
    <property type="term" value="F:polyamine binding"/>
    <property type="evidence" value="ECO:0007669"/>
    <property type="project" value="InterPro"/>
</dbReference>
<evidence type="ECO:0000256" key="3">
    <source>
        <dbReference type="ARBA" id="ARBA00022729"/>
    </source>
</evidence>
<comment type="subcellular location">
    <subcellularLocation>
        <location evidence="1 5">Periplasm</location>
    </subcellularLocation>
</comment>
<comment type="caution">
    <text evidence="7">The sequence shown here is derived from an EMBL/GenBank/DDBJ whole genome shotgun (WGS) entry which is preliminary data.</text>
</comment>
<proteinExistence type="inferred from homology"/>
<reference evidence="7 8" key="1">
    <citation type="submission" date="2011-05" db="EMBL/GenBank/DDBJ databases">
        <authorList>
            <person name="Muzny D."/>
            <person name="Qin X."/>
            <person name="Deng J."/>
            <person name="Jiang H."/>
            <person name="Liu Y."/>
            <person name="Qu J."/>
            <person name="Song X.-Z."/>
            <person name="Zhang L."/>
            <person name="Thornton R."/>
            <person name="Coyle M."/>
            <person name="Francisco L."/>
            <person name="Jackson L."/>
            <person name="Javaid M."/>
            <person name="Korchina V."/>
            <person name="Kovar C."/>
            <person name="Mata R."/>
            <person name="Mathew T."/>
            <person name="Ngo R."/>
            <person name="Nguyen L."/>
            <person name="Nguyen N."/>
            <person name="Okwuonu G."/>
            <person name="Ongeri F."/>
            <person name="Pham C."/>
            <person name="Simmons D."/>
            <person name="Wilczek-Boney K."/>
            <person name="Hale W."/>
            <person name="Jakkamsetti A."/>
            <person name="Pham P."/>
            <person name="Ruth R."/>
            <person name="San Lucas F."/>
            <person name="Warren J."/>
            <person name="Zhang J."/>
            <person name="Zhao Z."/>
            <person name="Zhou C."/>
            <person name="Zhu D."/>
            <person name="Lee S."/>
            <person name="Bess C."/>
            <person name="Blankenburg K."/>
            <person name="Forbes L."/>
            <person name="Fu Q."/>
            <person name="Gubbala S."/>
            <person name="Hirani K."/>
            <person name="Jayaseelan J.C."/>
            <person name="Lara F."/>
            <person name="Munidasa M."/>
            <person name="Palculict T."/>
            <person name="Patil S."/>
            <person name="Pu L.-L."/>
            <person name="Saada N."/>
            <person name="Tang L."/>
            <person name="Weissenberger G."/>
            <person name="Zhu Y."/>
            <person name="Hemphill L."/>
            <person name="Shang Y."/>
            <person name="Youmans B."/>
            <person name="Ayvaz T."/>
            <person name="Ross M."/>
            <person name="Santibanez J."/>
            <person name="Aqrawi P."/>
            <person name="Gross S."/>
            <person name="Joshi V."/>
            <person name="Fowler G."/>
            <person name="Nazareth L."/>
            <person name="Reid J."/>
            <person name="Worley K."/>
            <person name="Petrosino J."/>
            <person name="Highlander S."/>
            <person name="Gibbs R."/>
        </authorList>
    </citation>
    <scope>NUCLEOTIDE SEQUENCE [LARGE SCALE GENOMIC DNA]</scope>
    <source>
        <strain evidence="7 8">871</strain>
    </source>
</reference>
<organism evidence="7 8">
    <name type="scientific">Neisseria shayeganii 871</name>
    <dbReference type="NCBI Taxonomy" id="1032488"/>
    <lineage>
        <taxon>Bacteria</taxon>
        <taxon>Pseudomonadati</taxon>
        <taxon>Pseudomonadota</taxon>
        <taxon>Betaproteobacteria</taxon>
        <taxon>Neisseriales</taxon>
        <taxon>Neisseriaceae</taxon>
        <taxon>Neisseria</taxon>
    </lineage>
</organism>
<dbReference type="Pfam" id="PF13416">
    <property type="entry name" value="SBP_bac_8"/>
    <property type="match status" value="1"/>
</dbReference>
<evidence type="ECO:0000313" key="8">
    <source>
        <dbReference type="Proteomes" id="UP000003019"/>
    </source>
</evidence>
<evidence type="ECO:0000256" key="2">
    <source>
        <dbReference type="ARBA" id="ARBA00022448"/>
    </source>
</evidence>
<feature type="signal peptide" evidence="6">
    <location>
        <begin position="1"/>
        <end position="25"/>
    </location>
</feature>
<dbReference type="PANTHER" id="PTHR30222">
    <property type="entry name" value="SPERMIDINE/PUTRESCINE-BINDING PERIPLASMIC PROTEIN"/>
    <property type="match status" value="1"/>
</dbReference>
<evidence type="ECO:0000256" key="5">
    <source>
        <dbReference type="PIRNR" id="PIRNR019574"/>
    </source>
</evidence>
<dbReference type="PRINTS" id="PR00909">
    <property type="entry name" value="SPERMDNBNDNG"/>
</dbReference>
<dbReference type="RefSeq" id="WP_009118897.1">
    <property type="nucleotide sequence ID" value="NZ_JH164926.1"/>
</dbReference>
<dbReference type="Gene3D" id="3.40.190.10">
    <property type="entry name" value="Periplasmic binding protein-like II"/>
    <property type="match status" value="2"/>
</dbReference>
<keyword evidence="3 6" id="KW-0732">Signal</keyword>
<keyword evidence="2 5" id="KW-0813">Transport</keyword>
<evidence type="ECO:0000313" key="7">
    <source>
        <dbReference type="EMBL" id="EGY52549.1"/>
    </source>
</evidence>
<protein>
    <recommendedName>
        <fullName evidence="5">Putrescine-binding periplasmic protein</fullName>
    </recommendedName>
</protein>
<accession>G4CHW5</accession>
<dbReference type="OrthoDB" id="9769319at2"/>
<dbReference type="InterPro" id="IPR001188">
    <property type="entry name" value="Sperm_putr-bd"/>
</dbReference>
<dbReference type="PIRSF" id="PIRSF019574">
    <property type="entry name" value="Periplasmic_polyamine_BP"/>
    <property type="match status" value="1"/>
</dbReference>
<dbReference type="HOGENOM" id="CLU_026974_1_4_4"/>
<dbReference type="PANTHER" id="PTHR30222:SF12">
    <property type="entry name" value="NORSPERMIDINE SENSOR"/>
    <property type="match status" value="1"/>
</dbReference>
<dbReference type="SUPFAM" id="SSF53850">
    <property type="entry name" value="Periplasmic binding protein-like II"/>
    <property type="match status" value="1"/>
</dbReference>
<dbReference type="InterPro" id="IPR006059">
    <property type="entry name" value="SBP"/>
</dbReference>
<sequence>MNKERSRKLTAQKNFLYGLVLLALAACGGQEPSSSSAAASASAETAAAVSAPEAAAPAPQLPETQELKIYNWSDYVDPATVKEFEQQYNVRVSYNYYDSDETLEAKMLTGNSGYDLAGPSNTFVGRQIAAGAYQPVDKSLIPNYRHINPKLLELLQNVDPGNRYAVPFFWGTNTFAINVEQVRRALGSDQLPDNQWDLVFNPEYTSKLKRCGISYLDSPAEMYPMVLNYLGRNPNSDKPEDIRAATDVLRANRPNVKRFSSSGYIDSMARGDLCVVVGFGGDLNIAKRRAEESGSKHTIRVMMPKEGVGIWVDSWAIPADAQNVLNAHRYINWQLDSKVAAQNGNFVTYAPSSVPARDLMESQYSQDASIFPTDQDLENSFIMIPLQPEALRMMVNQWLNVKAGK</sequence>
<dbReference type="PATRIC" id="fig|1032488.3.peg.1128"/>
<dbReference type="EMBL" id="AGAY01000046">
    <property type="protein sequence ID" value="EGY52549.1"/>
    <property type="molecule type" value="Genomic_DNA"/>
</dbReference>
<keyword evidence="8" id="KW-1185">Reference proteome</keyword>
<dbReference type="GO" id="GO:0015846">
    <property type="term" value="P:polyamine transport"/>
    <property type="evidence" value="ECO:0007669"/>
    <property type="project" value="InterPro"/>
</dbReference>
<gene>
    <name evidence="7" type="primary">potF</name>
    <name evidence="7" type="ORF">HMPREF9371_1204</name>
</gene>
<dbReference type="PROSITE" id="PS51257">
    <property type="entry name" value="PROKAR_LIPOPROTEIN"/>
    <property type="match status" value="1"/>
</dbReference>
<evidence type="ECO:0000256" key="6">
    <source>
        <dbReference type="SAM" id="SignalP"/>
    </source>
</evidence>
<dbReference type="CDD" id="cd13659">
    <property type="entry name" value="PBP2_PotF"/>
    <property type="match status" value="1"/>
</dbReference>
<dbReference type="STRING" id="1032488.HMPREF9371_1204"/>
<keyword evidence="4 5" id="KW-0574">Periplasm</keyword>
<dbReference type="GO" id="GO:0042597">
    <property type="term" value="C:periplasmic space"/>
    <property type="evidence" value="ECO:0007669"/>
    <property type="project" value="UniProtKB-SubCell"/>
</dbReference>